<dbReference type="EMBL" id="LR797824">
    <property type="protein sequence ID" value="CAB4241764.1"/>
    <property type="molecule type" value="Genomic_DNA"/>
</dbReference>
<organism evidence="2">
    <name type="scientific">uncultured Caudovirales phage</name>
    <dbReference type="NCBI Taxonomy" id="2100421"/>
    <lineage>
        <taxon>Viruses</taxon>
        <taxon>Duplodnaviria</taxon>
        <taxon>Heunggongvirae</taxon>
        <taxon>Uroviricota</taxon>
        <taxon>Caudoviricetes</taxon>
        <taxon>Peduoviridae</taxon>
        <taxon>Maltschvirus</taxon>
        <taxon>Maltschvirus maltsch</taxon>
    </lineage>
</organism>
<feature type="region of interest" description="Disordered" evidence="1">
    <location>
        <begin position="44"/>
        <end position="63"/>
    </location>
</feature>
<evidence type="ECO:0000256" key="1">
    <source>
        <dbReference type="SAM" id="MobiDB-lite"/>
    </source>
</evidence>
<proteinExistence type="predicted"/>
<gene>
    <name evidence="2" type="ORF">UFOVP71_302</name>
</gene>
<reference evidence="2" key="1">
    <citation type="submission" date="2020-05" db="EMBL/GenBank/DDBJ databases">
        <authorList>
            <person name="Chiriac C."/>
            <person name="Salcher M."/>
            <person name="Ghai R."/>
            <person name="Kavagutti S V."/>
        </authorList>
    </citation>
    <scope>NUCLEOTIDE SEQUENCE</scope>
</reference>
<sequence>MKIWELSEASGYIAKNSKEARDPRWSASLTVDVHTDTMRKQLNAFYPTSAPNDGQTQIKESKK</sequence>
<protein>
    <submittedName>
        <fullName evidence="2">Uncharacterized protein</fullName>
    </submittedName>
</protein>
<accession>A0A6J5TBT1</accession>
<name>A0A6J5TBT1_9CAUD</name>
<evidence type="ECO:0000313" key="2">
    <source>
        <dbReference type="EMBL" id="CAB4241764.1"/>
    </source>
</evidence>
<feature type="compositionally biased region" description="Polar residues" evidence="1">
    <location>
        <begin position="49"/>
        <end position="63"/>
    </location>
</feature>